<dbReference type="EMBL" id="JAFLVR010000005">
    <property type="protein sequence ID" value="MBO0451186.1"/>
    <property type="molecule type" value="Genomic_DNA"/>
</dbReference>
<dbReference type="Pfam" id="PF14501">
    <property type="entry name" value="HATPase_c_5"/>
    <property type="match status" value="1"/>
</dbReference>
<evidence type="ECO:0000313" key="4">
    <source>
        <dbReference type="Proteomes" id="UP000664495"/>
    </source>
</evidence>
<keyword evidence="4" id="KW-1185">Reference proteome</keyword>
<dbReference type="Proteomes" id="UP000664495">
    <property type="component" value="Unassembled WGS sequence"/>
</dbReference>
<organism evidence="3 4">
    <name type="scientific">Candidatus Enterococcus murrayae</name>
    <dbReference type="NCBI Taxonomy" id="2815321"/>
    <lineage>
        <taxon>Bacteria</taxon>
        <taxon>Bacillati</taxon>
        <taxon>Bacillota</taxon>
        <taxon>Bacilli</taxon>
        <taxon>Lactobacillales</taxon>
        <taxon>Enterococcaceae</taxon>
        <taxon>Enterococcus</taxon>
    </lineage>
</organism>
<dbReference type="RefSeq" id="WP_207106996.1">
    <property type="nucleotide sequence ID" value="NZ_JAFLVR010000005.1"/>
</dbReference>
<protein>
    <submittedName>
        <fullName evidence="3">GHKL domain-containing protein</fullName>
    </submittedName>
</protein>
<feature type="domain" description="Sensor histidine kinase NatK-like C-terminal" evidence="2">
    <location>
        <begin position="378"/>
        <end position="474"/>
    </location>
</feature>
<dbReference type="InterPro" id="IPR032834">
    <property type="entry name" value="NatK-like_C"/>
</dbReference>
<name>A0ABS3HCM1_9ENTE</name>
<evidence type="ECO:0000259" key="2">
    <source>
        <dbReference type="Pfam" id="PF14501"/>
    </source>
</evidence>
<feature type="transmembrane region" description="Helical" evidence="1">
    <location>
        <begin position="166"/>
        <end position="184"/>
    </location>
</feature>
<reference evidence="3 4" key="1">
    <citation type="submission" date="2021-03" db="EMBL/GenBank/DDBJ databases">
        <title>Enterococcal diversity collection.</title>
        <authorList>
            <person name="Gilmore M.S."/>
            <person name="Schwartzman J."/>
            <person name="Van Tyne D."/>
            <person name="Martin M."/>
            <person name="Earl A.M."/>
            <person name="Manson A.L."/>
            <person name="Straub T."/>
            <person name="Salamzade R."/>
            <person name="Saavedra J."/>
            <person name="Lebreton F."/>
            <person name="Prichula J."/>
            <person name="Schaufler K."/>
            <person name="Gaca A."/>
            <person name="Sgardioli B."/>
            <person name="Wagenaar J."/>
            <person name="Strong T."/>
        </authorList>
    </citation>
    <scope>NUCLEOTIDE SEQUENCE [LARGE SCALE GENOMIC DNA]</scope>
    <source>
        <strain evidence="3 4">MJM16</strain>
    </source>
</reference>
<evidence type="ECO:0000256" key="1">
    <source>
        <dbReference type="SAM" id="Phobius"/>
    </source>
</evidence>
<keyword evidence="1" id="KW-1133">Transmembrane helix</keyword>
<feature type="transmembrane region" description="Helical" evidence="1">
    <location>
        <begin position="12"/>
        <end position="32"/>
    </location>
</feature>
<feature type="transmembrane region" description="Helical" evidence="1">
    <location>
        <begin position="68"/>
        <end position="91"/>
    </location>
</feature>
<feature type="transmembrane region" description="Helical" evidence="1">
    <location>
        <begin position="229"/>
        <end position="251"/>
    </location>
</feature>
<dbReference type="PANTHER" id="PTHR40448">
    <property type="entry name" value="TWO-COMPONENT SENSOR HISTIDINE KINASE"/>
    <property type="match status" value="1"/>
</dbReference>
<comment type="caution">
    <text evidence="3">The sequence shown here is derived from an EMBL/GenBank/DDBJ whole genome shotgun (WGS) entry which is preliminary data.</text>
</comment>
<dbReference type="PANTHER" id="PTHR40448:SF1">
    <property type="entry name" value="TWO-COMPONENT SENSOR HISTIDINE KINASE"/>
    <property type="match status" value="1"/>
</dbReference>
<keyword evidence="1" id="KW-0472">Membrane</keyword>
<dbReference type="InterPro" id="IPR036890">
    <property type="entry name" value="HATPase_C_sf"/>
</dbReference>
<feature type="transmembrane region" description="Helical" evidence="1">
    <location>
        <begin position="44"/>
        <end position="62"/>
    </location>
</feature>
<gene>
    <name evidence="3" type="ORF">JZO85_02840</name>
</gene>
<feature type="transmembrane region" description="Helical" evidence="1">
    <location>
        <begin position="130"/>
        <end position="154"/>
    </location>
</feature>
<evidence type="ECO:0000313" key="3">
    <source>
        <dbReference type="EMBL" id="MBO0451186.1"/>
    </source>
</evidence>
<feature type="transmembrane region" description="Helical" evidence="1">
    <location>
        <begin position="103"/>
        <end position="124"/>
    </location>
</feature>
<proteinExistence type="predicted"/>
<dbReference type="SUPFAM" id="SSF55874">
    <property type="entry name" value="ATPase domain of HSP90 chaperone/DNA topoisomerase II/histidine kinase"/>
    <property type="match status" value="1"/>
</dbReference>
<dbReference type="Gene3D" id="3.30.565.10">
    <property type="entry name" value="Histidine kinase-like ATPase, C-terminal domain"/>
    <property type="match status" value="1"/>
</dbReference>
<sequence length="484" mass="57239">MIFISGINFVYHLTNFIFLVVNLLVLQLMIYLPMAYFYKEKLNWKFIASMFAFFLIYFFLYMDFLDRLFSSMRIVNCLLILFMTICVHAIFDYYTNGREMAYQFFLLFLGFFMMVWFEFVQYMSFLVYEWFSIGSFILFYGFLLLGILLFKMIYPFFRERIPQSRRVFYLIGGVYLSFHLFLNVKDILIFSFKPEGLKIVLAKGHLATSFMDSLSSKVRLLYWNMDYKVLYIVLFVLITCIPMFIVMQLIIKKHQDHEIIRLQNSREAEMKKYVETIESFNKETRQLRHDIGNVLTSLGIYIYQEDIDQQALQKYYQEISKEFDMRQITNIPNGKLTHLKNPEVLGLVLDKIMRAKEFDVRFYLEINESIDYPKKRLISIVRILGILLDNALEESKKYPQSKVRLAFIQVGEHQILSLIENETQNTQFLEHYHAGSLKSDKGAGHGNGLNIVKSLIKENKGFNLDCKQTENTVLFSFSSMGEGG</sequence>
<keyword evidence="1" id="KW-0812">Transmembrane</keyword>
<accession>A0ABS3HCM1</accession>